<name>A0A0A9ACH0_ARUDO</name>
<dbReference type="PANTHER" id="PTHR11208:SF149">
    <property type="entry name" value="K HOMOLOGY DOMAIN-CONTAINING PROTEIN"/>
    <property type="match status" value="1"/>
</dbReference>
<reference evidence="2" key="1">
    <citation type="submission" date="2014-09" db="EMBL/GenBank/DDBJ databases">
        <authorList>
            <person name="Magalhaes I.L.F."/>
            <person name="Oliveira U."/>
            <person name="Santos F.R."/>
            <person name="Vidigal T.H.D.A."/>
            <person name="Brescovit A.D."/>
            <person name="Santos A.J."/>
        </authorList>
    </citation>
    <scope>NUCLEOTIDE SEQUENCE</scope>
    <source>
        <tissue evidence="2">Shoot tissue taken approximately 20 cm above the soil surface</tissue>
    </source>
</reference>
<dbReference type="GO" id="GO:0003729">
    <property type="term" value="F:mRNA binding"/>
    <property type="evidence" value="ECO:0007669"/>
    <property type="project" value="TreeGrafter"/>
</dbReference>
<feature type="region of interest" description="Disordered" evidence="1">
    <location>
        <begin position="107"/>
        <end position="133"/>
    </location>
</feature>
<organism evidence="2">
    <name type="scientific">Arundo donax</name>
    <name type="common">Giant reed</name>
    <name type="synonym">Donax arundinaceus</name>
    <dbReference type="NCBI Taxonomy" id="35708"/>
    <lineage>
        <taxon>Eukaryota</taxon>
        <taxon>Viridiplantae</taxon>
        <taxon>Streptophyta</taxon>
        <taxon>Embryophyta</taxon>
        <taxon>Tracheophyta</taxon>
        <taxon>Spermatophyta</taxon>
        <taxon>Magnoliopsida</taxon>
        <taxon>Liliopsida</taxon>
        <taxon>Poales</taxon>
        <taxon>Poaceae</taxon>
        <taxon>PACMAD clade</taxon>
        <taxon>Arundinoideae</taxon>
        <taxon>Arundineae</taxon>
        <taxon>Arundo</taxon>
    </lineage>
</organism>
<evidence type="ECO:0000256" key="1">
    <source>
        <dbReference type="SAM" id="MobiDB-lite"/>
    </source>
</evidence>
<dbReference type="PANTHER" id="PTHR11208">
    <property type="entry name" value="RNA-BINDING PROTEIN RELATED"/>
    <property type="match status" value="1"/>
</dbReference>
<dbReference type="SUPFAM" id="SSF54791">
    <property type="entry name" value="Eukaryotic type KH-domain (KH-domain type I)"/>
    <property type="match status" value="1"/>
</dbReference>
<protein>
    <recommendedName>
        <fullName evidence="3">KH domain-containing protein</fullName>
    </recommendedName>
</protein>
<dbReference type="EMBL" id="GBRH01251250">
    <property type="protein sequence ID" value="JAD46645.1"/>
    <property type="molecule type" value="Transcribed_RNA"/>
</dbReference>
<reference evidence="2" key="2">
    <citation type="journal article" date="2015" name="Data Brief">
        <title>Shoot transcriptome of the giant reed, Arundo donax.</title>
        <authorList>
            <person name="Barrero R.A."/>
            <person name="Guerrero F.D."/>
            <person name="Moolhuijzen P."/>
            <person name="Goolsby J.A."/>
            <person name="Tidwell J."/>
            <person name="Bellgard S.E."/>
            <person name="Bellgard M.I."/>
        </authorList>
    </citation>
    <scope>NUCLEOTIDE SEQUENCE</scope>
    <source>
        <tissue evidence="2">Shoot tissue taken approximately 20 cm above the soil surface</tissue>
    </source>
</reference>
<proteinExistence type="predicted"/>
<dbReference type="GO" id="GO:0005634">
    <property type="term" value="C:nucleus"/>
    <property type="evidence" value="ECO:0007669"/>
    <property type="project" value="TreeGrafter"/>
</dbReference>
<evidence type="ECO:0008006" key="3">
    <source>
        <dbReference type="Google" id="ProtNLM"/>
    </source>
</evidence>
<dbReference type="InterPro" id="IPR045071">
    <property type="entry name" value="BBP-like"/>
</dbReference>
<dbReference type="AlphaFoldDB" id="A0A0A9ACH0"/>
<evidence type="ECO:0000313" key="2">
    <source>
        <dbReference type="EMBL" id="JAD46645.1"/>
    </source>
</evidence>
<dbReference type="InterPro" id="IPR036612">
    <property type="entry name" value="KH_dom_type_1_sf"/>
</dbReference>
<dbReference type="GO" id="GO:0048024">
    <property type="term" value="P:regulation of mRNA splicing, via spliceosome"/>
    <property type="evidence" value="ECO:0007669"/>
    <property type="project" value="TreeGrafter"/>
</dbReference>
<sequence length="133" mass="15170">MLQKCPVFGILSSYCCYSLFVCLLRSHQVIAFKNLQEELMKGKPGYEHLNEPLHLVIEAELPAEIVDIRLMQAREILEDMLKPVDESMDFFKKQQLHELAMLNGTLRDDSSQKSGSVSPFHNMGGMKRAKTRG</sequence>
<accession>A0A0A9ACH0</accession>
<dbReference type="Gene3D" id="3.30.1370.10">
    <property type="entry name" value="K Homology domain, type 1"/>
    <property type="match status" value="1"/>
</dbReference>